<protein>
    <recommendedName>
        <fullName evidence="8">VTT domain-containing protein</fullName>
    </recommendedName>
</protein>
<evidence type="ECO:0000313" key="10">
    <source>
        <dbReference type="Proteomes" id="UP000054564"/>
    </source>
</evidence>
<dbReference type="InterPro" id="IPR045014">
    <property type="entry name" value="TM41A/B"/>
</dbReference>
<dbReference type="AlphaFoldDB" id="A0A0L0VB69"/>
<feature type="region of interest" description="Disordered" evidence="6">
    <location>
        <begin position="551"/>
        <end position="584"/>
    </location>
</feature>
<feature type="compositionally biased region" description="Low complexity" evidence="6">
    <location>
        <begin position="62"/>
        <end position="76"/>
    </location>
</feature>
<comment type="subcellular location">
    <subcellularLocation>
        <location evidence="1">Membrane</location>
        <topology evidence="1">Multi-pass membrane protein</topology>
    </subcellularLocation>
</comment>
<keyword evidence="4 7" id="KW-0472">Membrane</keyword>
<accession>A0A0L0VB69</accession>
<feature type="compositionally biased region" description="Low complexity" evidence="6">
    <location>
        <begin position="687"/>
        <end position="704"/>
    </location>
</feature>
<feature type="transmembrane region" description="Helical" evidence="7">
    <location>
        <begin position="456"/>
        <end position="477"/>
    </location>
</feature>
<evidence type="ECO:0000313" key="9">
    <source>
        <dbReference type="EMBL" id="KNE96515.1"/>
    </source>
</evidence>
<feature type="region of interest" description="Disordered" evidence="6">
    <location>
        <begin position="168"/>
        <end position="254"/>
    </location>
</feature>
<dbReference type="PANTHER" id="PTHR43220:SF18">
    <property type="entry name" value="TRANSMEMBRANE PROTEIN 41B"/>
    <property type="match status" value="1"/>
</dbReference>
<comment type="caution">
    <text evidence="9">The sequence shown here is derived from an EMBL/GenBank/DDBJ whole genome shotgun (WGS) entry which is preliminary data.</text>
</comment>
<feature type="region of interest" description="Disordered" evidence="6">
    <location>
        <begin position="61"/>
        <end position="149"/>
    </location>
</feature>
<dbReference type="GO" id="GO:0005789">
    <property type="term" value="C:endoplasmic reticulum membrane"/>
    <property type="evidence" value="ECO:0007669"/>
    <property type="project" value="TreeGrafter"/>
</dbReference>
<dbReference type="PANTHER" id="PTHR43220">
    <property type="match status" value="1"/>
</dbReference>
<dbReference type="GO" id="GO:0000045">
    <property type="term" value="P:autophagosome assembly"/>
    <property type="evidence" value="ECO:0007669"/>
    <property type="project" value="TreeGrafter"/>
</dbReference>
<feature type="domain" description="VTT" evidence="8">
    <location>
        <begin position="356"/>
        <end position="479"/>
    </location>
</feature>
<dbReference type="Proteomes" id="UP000054564">
    <property type="component" value="Unassembled WGS sequence"/>
</dbReference>
<comment type="similarity">
    <text evidence="5">Belongs to the TMEM41 family.</text>
</comment>
<evidence type="ECO:0000256" key="3">
    <source>
        <dbReference type="ARBA" id="ARBA00022989"/>
    </source>
</evidence>
<feature type="compositionally biased region" description="Low complexity" evidence="6">
    <location>
        <begin position="180"/>
        <end position="200"/>
    </location>
</feature>
<name>A0A0L0VB69_9BASI</name>
<reference evidence="10" key="1">
    <citation type="submission" date="2014-03" db="EMBL/GenBank/DDBJ databases">
        <title>The Genome Sequence of Puccinia striiformis f. sp. tritici PST-78.</title>
        <authorList>
            <consortium name="The Broad Institute Genome Sequencing Platform"/>
            <person name="Cuomo C."/>
            <person name="Hulbert S."/>
            <person name="Chen X."/>
            <person name="Walker B."/>
            <person name="Young S.K."/>
            <person name="Zeng Q."/>
            <person name="Gargeya S."/>
            <person name="Fitzgerald M."/>
            <person name="Haas B."/>
            <person name="Abouelleil A."/>
            <person name="Alvarado L."/>
            <person name="Arachchi H.M."/>
            <person name="Berlin A.M."/>
            <person name="Chapman S.B."/>
            <person name="Goldberg J."/>
            <person name="Griggs A."/>
            <person name="Gujja S."/>
            <person name="Hansen M."/>
            <person name="Howarth C."/>
            <person name="Imamovic A."/>
            <person name="Larimer J."/>
            <person name="McCowan C."/>
            <person name="Montmayeur A."/>
            <person name="Murphy C."/>
            <person name="Neiman D."/>
            <person name="Pearson M."/>
            <person name="Priest M."/>
            <person name="Roberts A."/>
            <person name="Saif S."/>
            <person name="Shea T."/>
            <person name="Sisk P."/>
            <person name="Sykes S."/>
            <person name="Wortman J."/>
            <person name="Nusbaum C."/>
            <person name="Birren B."/>
        </authorList>
    </citation>
    <scope>NUCLEOTIDE SEQUENCE [LARGE SCALE GENOMIC DNA]</scope>
    <source>
        <strain evidence="10">race PST-78</strain>
    </source>
</reference>
<feature type="compositionally biased region" description="Polar residues" evidence="6">
    <location>
        <begin position="201"/>
        <end position="249"/>
    </location>
</feature>
<evidence type="ECO:0000256" key="5">
    <source>
        <dbReference type="ARBA" id="ARBA00025797"/>
    </source>
</evidence>
<sequence>MVVVAQVTKHDQPDLLQKKPIKHSSTLSFRNPTNYSLGMAYPVPLKTKSKQRSATLISLAGSSNSSSANTTAATFESENEHNEFKTSTPPRRSLQLLNPSASPYVSLTPGLLSPDRHQHQHSRLFSPTNPIPVPHRHPPSPSPLGLSTSQHTLKTLAGGRYYDEYDEDEDQSQNYHQPLSSSCQASFPPSSSLNSTPSSSLGRSQSQTVKNHIIDFNNNNPPKHTKRLSSTPTATTNDRARHPQSSPNHTPDRPPRKFNLFSLHDWNQFLEQKPLLGFCIRVLLLVLFCGLLVIALVWALLPPVDEKDLPILRIPTSFEALKKLNALLQIYKTANYYRVLGSFILIYLFLQMFSLPGSMYLSILAGAMFGVQVALPLVCMCVGTGAMLCYLMSMNLASSLVIHSPSLRTRLEDWKVKLSTKTNKLDLFAYLVVIRISPLPPHWVVNLLAPHVGIRLGVFWLTTCLGILPVSLIHTQLGTTLDQMVGPEDLSFLTAKNLTGLALVALGVLVPVLIRWHLRKKNSDEINTSITSSTIESRPFSARIGLSLDDDELDHTHEQSLTTTSPGRQRKPIRSLSGQTYENSSITNLHQLGRVDSSDTLSHSQLLSPPSNNQHTTLSSRSTSPRQSNPTSMTPHNHHHSCPKPTRNKVELRNNIDPSVHQVDLDSDQNSISIDELKSKIIKPILSPHSNHPPSTNHSPSPTNLHHLSRNQIILHNRTDNPART</sequence>
<evidence type="ECO:0000256" key="4">
    <source>
        <dbReference type="ARBA" id="ARBA00023136"/>
    </source>
</evidence>
<dbReference type="InterPro" id="IPR032816">
    <property type="entry name" value="VTT_dom"/>
</dbReference>
<evidence type="ECO:0000259" key="8">
    <source>
        <dbReference type="Pfam" id="PF09335"/>
    </source>
</evidence>
<feature type="transmembrane region" description="Helical" evidence="7">
    <location>
        <begin position="497"/>
        <end position="514"/>
    </location>
</feature>
<organism evidence="9 10">
    <name type="scientific">Puccinia striiformis f. sp. tritici PST-78</name>
    <dbReference type="NCBI Taxonomy" id="1165861"/>
    <lineage>
        <taxon>Eukaryota</taxon>
        <taxon>Fungi</taxon>
        <taxon>Dikarya</taxon>
        <taxon>Basidiomycota</taxon>
        <taxon>Pucciniomycotina</taxon>
        <taxon>Pucciniomycetes</taxon>
        <taxon>Pucciniales</taxon>
        <taxon>Pucciniaceae</taxon>
        <taxon>Puccinia</taxon>
    </lineage>
</organism>
<proteinExistence type="inferred from homology"/>
<keyword evidence="10" id="KW-1185">Reference proteome</keyword>
<feature type="compositionally biased region" description="Polar residues" evidence="6">
    <location>
        <begin position="598"/>
        <end position="635"/>
    </location>
</feature>
<feature type="transmembrane region" description="Helical" evidence="7">
    <location>
        <begin position="275"/>
        <end position="301"/>
    </location>
</feature>
<gene>
    <name evidence="9" type="ORF">PSTG_10222</name>
</gene>
<evidence type="ECO:0000256" key="7">
    <source>
        <dbReference type="SAM" id="Phobius"/>
    </source>
</evidence>
<evidence type="ECO:0000256" key="1">
    <source>
        <dbReference type="ARBA" id="ARBA00004141"/>
    </source>
</evidence>
<dbReference type="EMBL" id="AJIL01000081">
    <property type="protein sequence ID" value="KNE96515.1"/>
    <property type="molecule type" value="Genomic_DNA"/>
</dbReference>
<keyword evidence="3 7" id="KW-1133">Transmembrane helix</keyword>
<feature type="region of interest" description="Disordered" evidence="6">
    <location>
        <begin position="685"/>
        <end position="725"/>
    </location>
</feature>
<feature type="transmembrane region" description="Helical" evidence="7">
    <location>
        <begin position="427"/>
        <end position="449"/>
    </location>
</feature>
<evidence type="ECO:0000256" key="2">
    <source>
        <dbReference type="ARBA" id="ARBA00022692"/>
    </source>
</evidence>
<feature type="region of interest" description="Disordered" evidence="6">
    <location>
        <begin position="596"/>
        <end position="649"/>
    </location>
</feature>
<keyword evidence="2 7" id="KW-0812">Transmembrane</keyword>
<feature type="compositionally biased region" description="Polar residues" evidence="6">
    <location>
        <begin position="85"/>
        <end position="105"/>
    </location>
</feature>
<evidence type="ECO:0000256" key="6">
    <source>
        <dbReference type="SAM" id="MobiDB-lite"/>
    </source>
</evidence>
<dbReference type="Pfam" id="PF09335">
    <property type="entry name" value="VTT_dom"/>
    <property type="match status" value="1"/>
</dbReference>
<dbReference type="STRING" id="1165861.A0A0L0VB69"/>
<dbReference type="OrthoDB" id="3364966at2759"/>